<feature type="region of interest" description="Disordered" evidence="1">
    <location>
        <begin position="47"/>
        <end position="72"/>
    </location>
</feature>
<reference evidence="2" key="1">
    <citation type="journal article" date="2022" name="bioRxiv">
        <title>Sequencing and chromosome-scale assembly of the giantPleurodeles waltlgenome.</title>
        <authorList>
            <person name="Brown T."/>
            <person name="Elewa A."/>
            <person name="Iarovenko S."/>
            <person name="Subramanian E."/>
            <person name="Araus A.J."/>
            <person name="Petzold A."/>
            <person name="Susuki M."/>
            <person name="Suzuki K.-i.T."/>
            <person name="Hayashi T."/>
            <person name="Toyoda A."/>
            <person name="Oliveira C."/>
            <person name="Osipova E."/>
            <person name="Leigh N.D."/>
            <person name="Simon A."/>
            <person name="Yun M.H."/>
        </authorList>
    </citation>
    <scope>NUCLEOTIDE SEQUENCE</scope>
    <source>
        <strain evidence="2">20211129_DDA</strain>
        <tissue evidence="2">Liver</tissue>
    </source>
</reference>
<comment type="caution">
    <text evidence="2">The sequence shown here is derived from an EMBL/GenBank/DDBJ whole genome shotgun (WGS) entry which is preliminary data.</text>
</comment>
<dbReference type="AlphaFoldDB" id="A0AAV7SY62"/>
<evidence type="ECO:0000256" key="1">
    <source>
        <dbReference type="SAM" id="MobiDB-lite"/>
    </source>
</evidence>
<evidence type="ECO:0000313" key="3">
    <source>
        <dbReference type="Proteomes" id="UP001066276"/>
    </source>
</evidence>
<organism evidence="2 3">
    <name type="scientific">Pleurodeles waltl</name>
    <name type="common">Iberian ribbed newt</name>
    <dbReference type="NCBI Taxonomy" id="8319"/>
    <lineage>
        <taxon>Eukaryota</taxon>
        <taxon>Metazoa</taxon>
        <taxon>Chordata</taxon>
        <taxon>Craniata</taxon>
        <taxon>Vertebrata</taxon>
        <taxon>Euteleostomi</taxon>
        <taxon>Amphibia</taxon>
        <taxon>Batrachia</taxon>
        <taxon>Caudata</taxon>
        <taxon>Salamandroidea</taxon>
        <taxon>Salamandridae</taxon>
        <taxon>Pleurodelinae</taxon>
        <taxon>Pleurodeles</taxon>
    </lineage>
</organism>
<gene>
    <name evidence="2" type="ORF">NDU88_001035</name>
</gene>
<proteinExistence type="predicted"/>
<protein>
    <submittedName>
        <fullName evidence="2">Uncharacterized protein</fullName>
    </submittedName>
</protein>
<name>A0AAV7SY62_PLEWA</name>
<keyword evidence="3" id="KW-1185">Reference proteome</keyword>
<dbReference type="Proteomes" id="UP001066276">
    <property type="component" value="Chromosome 4_1"/>
</dbReference>
<dbReference type="EMBL" id="JANPWB010000007">
    <property type="protein sequence ID" value="KAJ1169129.1"/>
    <property type="molecule type" value="Genomic_DNA"/>
</dbReference>
<evidence type="ECO:0000313" key="2">
    <source>
        <dbReference type="EMBL" id="KAJ1169129.1"/>
    </source>
</evidence>
<accession>A0AAV7SY62</accession>
<sequence length="72" mass="7591">MGAVRPACSPGALPAPTTCYLKPDAGTSPYRDSGVSGVRGVFPHRFHQGLGVRDTPRPYLTSEEIKQPLPGA</sequence>